<dbReference type="AlphaFoldDB" id="A0AAN6EUC8"/>
<evidence type="ECO:0000313" key="2">
    <source>
        <dbReference type="EMBL" id="KAJ8990506.1"/>
    </source>
</evidence>
<feature type="region of interest" description="Disordered" evidence="1">
    <location>
        <begin position="91"/>
        <end position="115"/>
    </location>
</feature>
<protein>
    <recommendedName>
        <fullName evidence="4">LEA domain-containing protein</fullName>
    </recommendedName>
</protein>
<name>A0AAN6EUC8_EXODE</name>
<comment type="caution">
    <text evidence="2">The sequence shown here is derived from an EMBL/GenBank/DDBJ whole genome shotgun (WGS) entry which is preliminary data.</text>
</comment>
<dbReference type="EMBL" id="JAJGCB010000010">
    <property type="protein sequence ID" value="KAJ8990506.1"/>
    <property type="molecule type" value="Genomic_DNA"/>
</dbReference>
<dbReference type="Proteomes" id="UP001161757">
    <property type="component" value="Unassembled WGS sequence"/>
</dbReference>
<evidence type="ECO:0008006" key="4">
    <source>
        <dbReference type="Google" id="ProtNLM"/>
    </source>
</evidence>
<sequence length="115" mass="11925">MSFLYQTTPILRTAVRATALQQSPRLFSTAIVHQKSATEAVKDGLKKVDRVVSDAAVTGIDKTIELKDKAAEVAGVETGKAQGKASEIAGEAKGKAAELSGEAKGKAAEVKGKLS</sequence>
<accession>A0AAN6EUC8</accession>
<gene>
    <name evidence="2" type="ORF">HRR80_005288</name>
</gene>
<organism evidence="2 3">
    <name type="scientific">Exophiala dermatitidis</name>
    <name type="common">Black yeast-like fungus</name>
    <name type="synonym">Wangiella dermatitidis</name>
    <dbReference type="NCBI Taxonomy" id="5970"/>
    <lineage>
        <taxon>Eukaryota</taxon>
        <taxon>Fungi</taxon>
        <taxon>Dikarya</taxon>
        <taxon>Ascomycota</taxon>
        <taxon>Pezizomycotina</taxon>
        <taxon>Eurotiomycetes</taxon>
        <taxon>Chaetothyriomycetidae</taxon>
        <taxon>Chaetothyriales</taxon>
        <taxon>Herpotrichiellaceae</taxon>
        <taxon>Exophiala</taxon>
    </lineage>
</organism>
<proteinExistence type="predicted"/>
<evidence type="ECO:0000313" key="3">
    <source>
        <dbReference type="Proteomes" id="UP001161757"/>
    </source>
</evidence>
<evidence type="ECO:0000256" key="1">
    <source>
        <dbReference type="SAM" id="MobiDB-lite"/>
    </source>
</evidence>
<reference evidence="2" key="1">
    <citation type="submission" date="2023-01" db="EMBL/GenBank/DDBJ databases">
        <title>Exophiala dermititidis isolated from Cystic Fibrosis Patient.</title>
        <authorList>
            <person name="Kurbessoian T."/>
            <person name="Crocker A."/>
            <person name="Murante D."/>
            <person name="Hogan D.A."/>
            <person name="Stajich J.E."/>
        </authorList>
    </citation>
    <scope>NUCLEOTIDE SEQUENCE</scope>
    <source>
        <strain evidence="2">Ex8</strain>
    </source>
</reference>